<dbReference type="PRINTS" id="PR00364">
    <property type="entry name" value="DISEASERSIST"/>
</dbReference>
<dbReference type="Pfam" id="PF25019">
    <property type="entry name" value="LRR_R13L1-DRL21"/>
    <property type="match status" value="1"/>
</dbReference>
<dbReference type="InterPro" id="IPR058922">
    <property type="entry name" value="WHD_DRP"/>
</dbReference>
<dbReference type="InterPro" id="IPR032675">
    <property type="entry name" value="LRR_dom_sf"/>
</dbReference>
<keyword evidence="3" id="KW-0677">Repeat</keyword>
<keyword evidence="13" id="KW-1185">Reference proteome</keyword>
<proteinExistence type="inferred from homology"/>
<dbReference type="Gene3D" id="1.10.8.430">
    <property type="entry name" value="Helical domain of apoptotic protease-activating factors"/>
    <property type="match status" value="1"/>
</dbReference>
<dbReference type="InterPro" id="IPR027417">
    <property type="entry name" value="P-loop_NTPase"/>
</dbReference>
<dbReference type="Gene3D" id="3.40.50.300">
    <property type="entry name" value="P-loop containing nucleotide triphosphate hydrolases"/>
    <property type="match status" value="1"/>
</dbReference>
<dbReference type="InterPro" id="IPR056789">
    <property type="entry name" value="LRR_R13L1-DRL21"/>
</dbReference>
<dbReference type="Gene3D" id="3.80.10.10">
    <property type="entry name" value="Ribonuclease Inhibitor"/>
    <property type="match status" value="2"/>
</dbReference>
<dbReference type="CDD" id="cd14798">
    <property type="entry name" value="RX-CC_like"/>
    <property type="match status" value="1"/>
</dbReference>
<comment type="similarity">
    <text evidence="1">Belongs to the disease resistance NB-LRR family.</text>
</comment>
<dbReference type="Pfam" id="PF00931">
    <property type="entry name" value="NB-ARC"/>
    <property type="match status" value="1"/>
</dbReference>
<dbReference type="InterPro" id="IPR001611">
    <property type="entry name" value="Leu-rich_rpt"/>
</dbReference>
<dbReference type="InterPro" id="IPR041118">
    <property type="entry name" value="Rx_N"/>
</dbReference>
<evidence type="ECO:0000256" key="5">
    <source>
        <dbReference type="ARBA" id="ARBA00022821"/>
    </source>
</evidence>
<feature type="domain" description="Disease resistance protein winged helix" evidence="9">
    <location>
        <begin position="411"/>
        <end position="480"/>
    </location>
</feature>
<dbReference type="Pfam" id="PF23559">
    <property type="entry name" value="WHD_DRP"/>
    <property type="match status" value="1"/>
</dbReference>
<feature type="domain" description="Disease resistance N-terminal" evidence="8">
    <location>
        <begin position="5"/>
        <end position="87"/>
    </location>
</feature>
<dbReference type="InterPro" id="IPR002182">
    <property type="entry name" value="NB-ARC"/>
</dbReference>
<dbReference type="InterPro" id="IPR036388">
    <property type="entry name" value="WH-like_DNA-bd_sf"/>
</dbReference>
<dbReference type="PANTHER" id="PTHR36766:SF42">
    <property type="entry name" value="NB-ARC DOMAIN DISEASE RESISTANCE PROTEIN"/>
    <property type="match status" value="1"/>
</dbReference>
<dbReference type="InterPro" id="IPR042197">
    <property type="entry name" value="Apaf_helical"/>
</dbReference>
<keyword evidence="5" id="KW-0611">Plant defense</keyword>
<evidence type="ECO:0000259" key="9">
    <source>
        <dbReference type="Pfam" id="PF23559"/>
    </source>
</evidence>
<sequence>MAEAFLQVLLGNIISFIQGELVLLFGFENDFKKLSSTFSTIQLVLEDASEKQLKDKAIENWLQKLNFAAYEVDDILDECKNEAARFNQSLLGCSHPKIIIFRYKLGKRMKRMMEKLDAIADERRKFHLREKIVEKQAAKRETGFVLNEPQVYGRDKEKDEIVKILINNVSDAQTLSVLPILGMGGLGKTTLAQMVFNDQRVIEHFHPKIWICVSEDFNEKRLIKEIVESIEEKSLGDMDLAPLQKKVQDLLNGKNYLLVLDDVWNEDQDKWAKLRQVLKVGASGAFVLTTTRLEKVGSIMRTLQPYELSNLSQEDCWLLFMQRAFGNQEEINLNLVAIGKEIVKKCGGVPLAAKTLGGILRFKREERQWEHVRDSEIWKLPQEESSVLPALRLNYHHLPLDLRQCFAYCAVFPKDTEMEKENLISFWMAQGFLLSKGNLELEDVGNEVWNELYLRSFFQEIEVKYGRTYFKMHDLIHDLATSLFSASASSNNIREINVKGYPHMMSIGFAKVVSSYSRSHLQKFVSLRVLNLSCIGLEQLPSSIGDLVHLRYLNLSGNDSIRSLPKQLCKLQNLQTLDLHGCWSLCCLPKQTSKLGSLRNLLLDGCNSLTCMPPRIASLACLKTLSCFAVGRKKSSQIGELRNMNLYGSIEITHLERVKNDMDAKEANLSAKENLHTLRMKWDDYDRPHIYESEEVEVLEALKPHSNLTCLIISGFRGIRLPDWMNHSVLENVVSIEIIRCKNYSCLPPFGELPCLKTLQLQNGSAEVEYVDSGFPTRRRFPSLRKLIIGHFDNLKGLLKKEGEEQFPVLEEMEILWCPMFVIPTLSSVKKLVDRGDKSDAIGFSSISNLRALTSLRISSHKTTSLPEEIFKGLANLKYLTISFFKNLKELPTCLASLNALKYLSIEYCDTLEKLPEEGVKGLTSLTQLSIAYCEILQCLPEGLQHLTALTNLSVRDCPTLAKRCEKGIGQDWYKIAHIPHVFIR</sequence>
<feature type="domain" description="Disease resistance R13L4/SHOC-2-like LRR" evidence="10">
    <location>
        <begin position="837"/>
        <end position="957"/>
    </location>
</feature>
<protein>
    <submittedName>
        <fullName evidence="12">Uncharacterized protein</fullName>
    </submittedName>
</protein>
<evidence type="ECO:0000313" key="12">
    <source>
        <dbReference type="EMBL" id="KAH0742316.1"/>
    </source>
</evidence>
<dbReference type="Pfam" id="PF18052">
    <property type="entry name" value="Rx_N"/>
    <property type="match status" value="1"/>
</dbReference>
<dbReference type="SUPFAM" id="SSF52540">
    <property type="entry name" value="P-loop containing nucleoside triphosphate hydrolases"/>
    <property type="match status" value="1"/>
</dbReference>
<accession>A0ABQ7U5W1</accession>
<dbReference type="EMBL" id="JAIVGD010000026">
    <property type="protein sequence ID" value="KAH0742316.1"/>
    <property type="molecule type" value="Genomic_DNA"/>
</dbReference>
<name>A0ABQ7U5W1_SOLTU</name>
<gene>
    <name evidence="12" type="ORF">KY290_035359</name>
</gene>
<keyword evidence="2" id="KW-0433">Leucine-rich repeat</keyword>
<evidence type="ECO:0000259" key="10">
    <source>
        <dbReference type="Pfam" id="PF23598"/>
    </source>
</evidence>
<feature type="domain" description="NB-ARC" evidence="7">
    <location>
        <begin position="156"/>
        <end position="328"/>
    </location>
</feature>
<organism evidence="12 13">
    <name type="scientific">Solanum tuberosum</name>
    <name type="common">Potato</name>
    <dbReference type="NCBI Taxonomy" id="4113"/>
    <lineage>
        <taxon>Eukaryota</taxon>
        <taxon>Viridiplantae</taxon>
        <taxon>Streptophyta</taxon>
        <taxon>Embryophyta</taxon>
        <taxon>Tracheophyta</taxon>
        <taxon>Spermatophyta</taxon>
        <taxon>Magnoliopsida</taxon>
        <taxon>eudicotyledons</taxon>
        <taxon>Gunneridae</taxon>
        <taxon>Pentapetalae</taxon>
        <taxon>asterids</taxon>
        <taxon>lamiids</taxon>
        <taxon>Solanales</taxon>
        <taxon>Solanaceae</taxon>
        <taxon>Solanoideae</taxon>
        <taxon>Solaneae</taxon>
        <taxon>Solanum</taxon>
    </lineage>
</organism>
<dbReference type="InterPro" id="IPR055414">
    <property type="entry name" value="LRR_R13L4/SHOC2-like"/>
</dbReference>
<evidence type="ECO:0000313" key="13">
    <source>
        <dbReference type="Proteomes" id="UP000826656"/>
    </source>
</evidence>
<dbReference type="Proteomes" id="UP000826656">
    <property type="component" value="Unassembled WGS sequence"/>
</dbReference>
<evidence type="ECO:0000256" key="3">
    <source>
        <dbReference type="ARBA" id="ARBA00022737"/>
    </source>
</evidence>
<evidence type="ECO:0000259" key="8">
    <source>
        <dbReference type="Pfam" id="PF18052"/>
    </source>
</evidence>
<dbReference type="Gene3D" id="1.20.5.4130">
    <property type="match status" value="1"/>
</dbReference>
<dbReference type="Pfam" id="PF13855">
    <property type="entry name" value="LRR_8"/>
    <property type="match status" value="1"/>
</dbReference>
<dbReference type="PANTHER" id="PTHR36766">
    <property type="entry name" value="PLANT BROAD-SPECTRUM MILDEW RESISTANCE PROTEIN RPW8"/>
    <property type="match status" value="1"/>
</dbReference>
<dbReference type="InterPro" id="IPR038005">
    <property type="entry name" value="RX-like_CC"/>
</dbReference>
<evidence type="ECO:0000256" key="6">
    <source>
        <dbReference type="ARBA" id="ARBA00022840"/>
    </source>
</evidence>
<comment type="caution">
    <text evidence="12">The sequence shown here is derived from an EMBL/GenBank/DDBJ whole genome shotgun (WGS) entry which is preliminary data.</text>
</comment>
<dbReference type="Gene3D" id="1.10.10.10">
    <property type="entry name" value="Winged helix-like DNA-binding domain superfamily/Winged helix DNA-binding domain"/>
    <property type="match status" value="1"/>
</dbReference>
<feature type="domain" description="R13L1/DRL21-like LRR repeat region" evidence="11">
    <location>
        <begin position="638"/>
        <end position="763"/>
    </location>
</feature>
<keyword evidence="6" id="KW-0067">ATP-binding</keyword>
<dbReference type="SUPFAM" id="SSF52058">
    <property type="entry name" value="L domain-like"/>
    <property type="match status" value="2"/>
</dbReference>
<evidence type="ECO:0000256" key="1">
    <source>
        <dbReference type="ARBA" id="ARBA00008894"/>
    </source>
</evidence>
<keyword evidence="4" id="KW-0547">Nucleotide-binding</keyword>
<evidence type="ECO:0000256" key="4">
    <source>
        <dbReference type="ARBA" id="ARBA00022741"/>
    </source>
</evidence>
<dbReference type="Pfam" id="PF23598">
    <property type="entry name" value="LRR_14"/>
    <property type="match status" value="1"/>
</dbReference>
<reference evidence="12 13" key="1">
    <citation type="journal article" date="2021" name="bioRxiv">
        <title>Chromosome-scale and haplotype-resolved genome assembly of a tetraploid potato cultivar.</title>
        <authorList>
            <person name="Sun H."/>
            <person name="Jiao W.-B."/>
            <person name="Krause K."/>
            <person name="Campoy J.A."/>
            <person name="Goel M."/>
            <person name="Folz-Donahue K."/>
            <person name="Kukat C."/>
            <person name="Huettel B."/>
            <person name="Schneeberger K."/>
        </authorList>
    </citation>
    <scope>NUCLEOTIDE SEQUENCE [LARGE SCALE GENOMIC DNA]</scope>
    <source>
        <strain evidence="12">SolTubOtavaFocal</strain>
        <tissue evidence="12">Leaves</tissue>
    </source>
</reference>
<evidence type="ECO:0000259" key="11">
    <source>
        <dbReference type="Pfam" id="PF25019"/>
    </source>
</evidence>
<evidence type="ECO:0000256" key="2">
    <source>
        <dbReference type="ARBA" id="ARBA00022614"/>
    </source>
</evidence>
<evidence type="ECO:0000259" key="7">
    <source>
        <dbReference type="Pfam" id="PF00931"/>
    </source>
</evidence>